<dbReference type="Gene3D" id="1.20.1280.50">
    <property type="match status" value="1"/>
</dbReference>
<dbReference type="Pfam" id="PF12937">
    <property type="entry name" value="F-box-like"/>
    <property type="match status" value="1"/>
</dbReference>
<protein>
    <recommendedName>
        <fullName evidence="1">F-box domain-containing protein</fullName>
    </recommendedName>
</protein>
<dbReference type="OrthoDB" id="2884925at2759"/>
<dbReference type="RefSeq" id="XP_009542410.1">
    <property type="nucleotide sequence ID" value="XM_009544115.1"/>
</dbReference>
<keyword evidence="3" id="KW-1185">Reference proteome</keyword>
<dbReference type="InterPro" id="IPR036047">
    <property type="entry name" value="F-box-like_dom_sf"/>
</dbReference>
<name>W4KI75_HETIT</name>
<dbReference type="InterPro" id="IPR001810">
    <property type="entry name" value="F-box_dom"/>
</dbReference>
<dbReference type="Proteomes" id="UP000030671">
    <property type="component" value="Unassembled WGS sequence"/>
</dbReference>
<dbReference type="KEGG" id="hir:HETIRDRAFT_414574"/>
<dbReference type="GeneID" id="20673187"/>
<dbReference type="SUPFAM" id="SSF81383">
    <property type="entry name" value="F-box domain"/>
    <property type="match status" value="1"/>
</dbReference>
<dbReference type="InParanoid" id="W4KI75"/>
<dbReference type="PROSITE" id="PS50181">
    <property type="entry name" value="FBOX"/>
    <property type="match status" value="1"/>
</dbReference>
<dbReference type="EMBL" id="KI925455">
    <property type="protein sequence ID" value="ETW85563.1"/>
    <property type="molecule type" value="Genomic_DNA"/>
</dbReference>
<dbReference type="AlphaFoldDB" id="W4KI75"/>
<proteinExistence type="predicted"/>
<organism evidence="2 3">
    <name type="scientific">Heterobasidion irregulare (strain TC 32-1)</name>
    <dbReference type="NCBI Taxonomy" id="747525"/>
    <lineage>
        <taxon>Eukaryota</taxon>
        <taxon>Fungi</taxon>
        <taxon>Dikarya</taxon>
        <taxon>Basidiomycota</taxon>
        <taxon>Agaricomycotina</taxon>
        <taxon>Agaricomycetes</taxon>
        <taxon>Russulales</taxon>
        <taxon>Bondarzewiaceae</taxon>
        <taxon>Heterobasidion</taxon>
        <taxon>Heterobasidion annosum species complex</taxon>
    </lineage>
</organism>
<dbReference type="Gene3D" id="3.80.10.10">
    <property type="entry name" value="Ribonuclease Inhibitor"/>
    <property type="match status" value="1"/>
</dbReference>
<gene>
    <name evidence="2" type="ORF">HETIRDRAFT_414574</name>
</gene>
<feature type="domain" description="F-box" evidence="1">
    <location>
        <begin position="30"/>
        <end position="84"/>
    </location>
</feature>
<dbReference type="HOGENOM" id="CLU_024199_2_3_1"/>
<dbReference type="SUPFAM" id="SSF52047">
    <property type="entry name" value="RNI-like"/>
    <property type="match status" value="1"/>
</dbReference>
<evidence type="ECO:0000259" key="1">
    <source>
        <dbReference type="PROSITE" id="PS50181"/>
    </source>
</evidence>
<dbReference type="InterPro" id="IPR032675">
    <property type="entry name" value="LRR_dom_sf"/>
</dbReference>
<evidence type="ECO:0000313" key="2">
    <source>
        <dbReference type="EMBL" id="ETW85563.1"/>
    </source>
</evidence>
<sequence>MQSDFARQRAVITASSQDGRLAPLFHQNALAPILKLPLDLLTTIFLFFPAKKFTDESPTWLRITHVCRRWREAAIGCALMWTNIMFDPPPWTTIMLARSRGAPLVIEADVDDSLSGRTRSERVDLALAHSHHARVIRLRTPPSAANGLIFTLKNCPSPLLEVLELRITYRGPCYIPEDIFVGEAPHLRSLTLEGCSISWRSHLFSKNLTYLTIVDTPLQARPSLHDLLSMLRCLSKLQILTLHRSIPMIPETINALPPLISEHRLLEFPHMEALSLDGFVIDTSNLIRYFVIPPAASVLISCRHNPAHANLRISLPVVTAVVEEQCNYRGIGITNPSWVVDLLQGSSSDVEVLLSKWDQTSYKHRFALRFCWRAQALPLIPITLVVQTLIDPLHLETVRGLKMAGVFSMEHRDWQIMFASLQKLETFHVSHDLTYTFADEWENMLPRVNDMGLSTRNAADTLVPLHTLKTLVISHAHFSHPLGEKQLFRKLQSALTRRRELGLDLSLLDIRQSHITEEQLHAISVAAGTKTHCSGYPETYGVGEPDEWSDEDG</sequence>
<reference evidence="2 3" key="1">
    <citation type="journal article" date="2012" name="New Phytol.">
        <title>Insight into trade-off between wood decay and parasitism from the genome of a fungal forest pathogen.</title>
        <authorList>
            <person name="Olson A."/>
            <person name="Aerts A."/>
            <person name="Asiegbu F."/>
            <person name="Belbahri L."/>
            <person name="Bouzid O."/>
            <person name="Broberg A."/>
            <person name="Canback B."/>
            <person name="Coutinho P.M."/>
            <person name="Cullen D."/>
            <person name="Dalman K."/>
            <person name="Deflorio G."/>
            <person name="van Diepen L.T."/>
            <person name="Dunand C."/>
            <person name="Duplessis S."/>
            <person name="Durling M."/>
            <person name="Gonthier P."/>
            <person name="Grimwood J."/>
            <person name="Fossdal C.G."/>
            <person name="Hansson D."/>
            <person name="Henrissat B."/>
            <person name="Hietala A."/>
            <person name="Himmelstrand K."/>
            <person name="Hoffmeister D."/>
            <person name="Hogberg N."/>
            <person name="James T.Y."/>
            <person name="Karlsson M."/>
            <person name="Kohler A."/>
            <person name="Kues U."/>
            <person name="Lee Y.H."/>
            <person name="Lin Y.C."/>
            <person name="Lind M."/>
            <person name="Lindquist E."/>
            <person name="Lombard V."/>
            <person name="Lucas S."/>
            <person name="Lunden K."/>
            <person name="Morin E."/>
            <person name="Murat C."/>
            <person name="Park J."/>
            <person name="Raffaello T."/>
            <person name="Rouze P."/>
            <person name="Salamov A."/>
            <person name="Schmutz J."/>
            <person name="Solheim H."/>
            <person name="Stahlberg J."/>
            <person name="Velez H."/>
            <person name="de Vries R.P."/>
            <person name="Wiebenga A."/>
            <person name="Woodward S."/>
            <person name="Yakovlev I."/>
            <person name="Garbelotto M."/>
            <person name="Martin F."/>
            <person name="Grigoriev I.V."/>
            <person name="Stenlid J."/>
        </authorList>
    </citation>
    <scope>NUCLEOTIDE SEQUENCE [LARGE SCALE GENOMIC DNA]</scope>
    <source>
        <strain evidence="2 3">TC 32-1</strain>
    </source>
</reference>
<accession>W4KI75</accession>
<evidence type="ECO:0000313" key="3">
    <source>
        <dbReference type="Proteomes" id="UP000030671"/>
    </source>
</evidence>